<dbReference type="PROSITE" id="PS51689">
    <property type="entry name" value="SAM_RNA_A_N6_MT"/>
    <property type="match status" value="1"/>
</dbReference>
<comment type="catalytic activity">
    <reaction evidence="7">
        <text>adenosine(1518)/adenosine(1519) in 16S rRNA + 4 S-adenosyl-L-methionine = N(6)-dimethyladenosine(1518)/N(6)-dimethyladenosine(1519) in 16S rRNA + 4 S-adenosyl-L-homocysteine + 4 H(+)</text>
        <dbReference type="Rhea" id="RHEA:19609"/>
        <dbReference type="Rhea" id="RHEA-COMP:10232"/>
        <dbReference type="Rhea" id="RHEA-COMP:10233"/>
        <dbReference type="ChEBI" id="CHEBI:15378"/>
        <dbReference type="ChEBI" id="CHEBI:57856"/>
        <dbReference type="ChEBI" id="CHEBI:59789"/>
        <dbReference type="ChEBI" id="CHEBI:74411"/>
        <dbReference type="ChEBI" id="CHEBI:74493"/>
        <dbReference type="EC" id="2.1.1.182"/>
    </reaction>
</comment>
<dbReference type="HAMAP" id="MF_00607">
    <property type="entry name" value="16SrRNA_methyltr_A"/>
    <property type="match status" value="1"/>
</dbReference>
<dbReference type="Pfam" id="PF00398">
    <property type="entry name" value="RrnaAD"/>
    <property type="match status" value="1"/>
</dbReference>
<keyword evidence="5 7" id="KW-0949">S-adenosyl-L-methionine</keyword>
<dbReference type="PANTHER" id="PTHR11727">
    <property type="entry name" value="DIMETHYLADENOSINE TRANSFERASE"/>
    <property type="match status" value="1"/>
</dbReference>
<protein>
    <recommendedName>
        <fullName evidence="7">Ribosomal RNA small subunit methyltransferase A</fullName>
        <ecNumber evidence="7">2.1.1.182</ecNumber>
    </recommendedName>
    <alternativeName>
        <fullName evidence="7">16S rRNA (adenine(1518)-N(6)/adenine(1519)-N(6))-dimethyltransferase</fullName>
    </alternativeName>
    <alternativeName>
        <fullName evidence="7">16S rRNA dimethyladenosine transferase</fullName>
    </alternativeName>
    <alternativeName>
        <fullName evidence="7">16S rRNA dimethylase</fullName>
    </alternativeName>
    <alternativeName>
        <fullName evidence="7">S-adenosylmethionine-6-N', N'-adenosyl(rRNA) dimethyltransferase</fullName>
    </alternativeName>
</protein>
<comment type="caution">
    <text evidence="7 8">Lacks conserved residue(s) required for the propagation of feature annotation.</text>
</comment>
<evidence type="ECO:0000256" key="2">
    <source>
        <dbReference type="ARBA" id="ARBA00022552"/>
    </source>
</evidence>
<evidence type="ECO:0000259" key="9">
    <source>
        <dbReference type="SMART" id="SM00650"/>
    </source>
</evidence>
<dbReference type="InterPro" id="IPR001737">
    <property type="entry name" value="KsgA/Erm"/>
</dbReference>
<dbReference type="CDD" id="cd02440">
    <property type="entry name" value="AdoMet_MTases"/>
    <property type="match status" value="1"/>
</dbReference>
<dbReference type="Gene3D" id="3.40.50.150">
    <property type="entry name" value="Vaccinia Virus protein VP39"/>
    <property type="match status" value="1"/>
</dbReference>
<feature type="binding site" evidence="7 8">
    <location>
        <position position="121"/>
    </location>
    <ligand>
        <name>S-adenosyl-L-methionine</name>
        <dbReference type="ChEBI" id="CHEBI:59789"/>
    </ligand>
</feature>
<evidence type="ECO:0000256" key="8">
    <source>
        <dbReference type="PROSITE-ProRule" id="PRU01026"/>
    </source>
</evidence>
<dbReference type="PANTHER" id="PTHR11727:SF7">
    <property type="entry name" value="DIMETHYLADENOSINE TRANSFERASE-RELATED"/>
    <property type="match status" value="1"/>
</dbReference>
<dbReference type="InterPro" id="IPR011530">
    <property type="entry name" value="rRNA_adenine_dimethylase"/>
</dbReference>
<comment type="function">
    <text evidence="7">Specifically dimethylates two adjacent adenosines (A1518 and A1519) in the loop of a conserved hairpin near the 3'-end of 16S rRNA in the 30S particle. May play a critical role in biogenesis of 30S subunits.</text>
</comment>
<feature type="binding site" evidence="7 8">
    <location>
        <position position="25"/>
    </location>
    <ligand>
        <name>S-adenosyl-L-methionine</name>
        <dbReference type="ChEBI" id="CHEBI:59789"/>
    </ligand>
</feature>
<dbReference type="Gene3D" id="1.10.8.100">
    <property type="entry name" value="Ribosomal RNA adenine dimethylase-like, domain 2"/>
    <property type="match status" value="1"/>
</dbReference>
<dbReference type="InterPro" id="IPR020596">
    <property type="entry name" value="rRNA_Ade_Mease_Trfase_CS"/>
</dbReference>
<evidence type="ECO:0000256" key="5">
    <source>
        <dbReference type="ARBA" id="ARBA00022691"/>
    </source>
</evidence>
<dbReference type="InterPro" id="IPR029063">
    <property type="entry name" value="SAM-dependent_MTases_sf"/>
</dbReference>
<dbReference type="GO" id="GO:0005829">
    <property type="term" value="C:cytosol"/>
    <property type="evidence" value="ECO:0007669"/>
    <property type="project" value="TreeGrafter"/>
</dbReference>
<evidence type="ECO:0000256" key="7">
    <source>
        <dbReference type="HAMAP-Rule" id="MF_00607"/>
    </source>
</evidence>
<feature type="binding site" evidence="7 8">
    <location>
        <position position="52"/>
    </location>
    <ligand>
        <name>S-adenosyl-L-methionine</name>
        <dbReference type="ChEBI" id="CHEBI:59789"/>
    </ligand>
</feature>
<evidence type="ECO:0000313" key="10">
    <source>
        <dbReference type="EMBL" id="PIZ98586.1"/>
    </source>
</evidence>
<evidence type="ECO:0000256" key="1">
    <source>
        <dbReference type="ARBA" id="ARBA00022490"/>
    </source>
</evidence>
<dbReference type="SUPFAM" id="SSF53335">
    <property type="entry name" value="S-adenosyl-L-methionine-dependent methyltransferases"/>
    <property type="match status" value="1"/>
</dbReference>
<dbReference type="SMART" id="SM00650">
    <property type="entry name" value="rADc"/>
    <property type="match status" value="1"/>
</dbReference>
<feature type="binding site" evidence="7 8">
    <location>
        <position position="27"/>
    </location>
    <ligand>
        <name>S-adenosyl-L-methionine</name>
        <dbReference type="ChEBI" id="CHEBI:59789"/>
    </ligand>
</feature>
<keyword evidence="4 7" id="KW-0808">Transferase</keyword>
<dbReference type="Proteomes" id="UP000230405">
    <property type="component" value="Unassembled WGS sequence"/>
</dbReference>
<gene>
    <name evidence="7 10" type="primary">rsmA</name>
    <name evidence="7" type="synonym">ksgA</name>
    <name evidence="10" type="ORF">COX77_04085</name>
</gene>
<dbReference type="InterPro" id="IPR020598">
    <property type="entry name" value="rRNA_Ade_methylase_Trfase_N"/>
</dbReference>
<dbReference type="InterPro" id="IPR023165">
    <property type="entry name" value="rRNA_Ade_diMease-like_C"/>
</dbReference>
<comment type="caution">
    <text evidence="10">The sequence shown here is derived from an EMBL/GenBank/DDBJ whole genome shotgun (WGS) entry which is preliminary data.</text>
</comment>
<dbReference type="EMBL" id="PFPO01000076">
    <property type="protein sequence ID" value="PIZ98586.1"/>
    <property type="molecule type" value="Genomic_DNA"/>
</dbReference>
<keyword evidence="3 7" id="KW-0489">Methyltransferase</keyword>
<evidence type="ECO:0000256" key="6">
    <source>
        <dbReference type="ARBA" id="ARBA00022884"/>
    </source>
</evidence>
<sequence>MDLLTEVQNLCAQYDLEPSKKMGQNYLIDAEVLAEIISTAKIKKTDHIVEVGPGFGVLTKELASRAKKVLAVEMDPRAALAITRLGNIYQNIEVVTNNILTIKNAELLAQLGSKSYRVIANIPYQITSRLLRKFLSYDPKPKDLLILVQREVAQRVVAKNGQRSLLSLSVQFYGQPTIVTMVPSSSFWPEPDVNSALLHIIINDDYIKKLKKAKLTEQDFWSLLKASFAGRRKTLVNNLSNSWHCEKKEVIKILKKLKINEMARAQDLYLDQWLSLASEVYE</sequence>
<keyword evidence="6 7" id="KW-0694">RNA-binding</keyword>
<dbReference type="EC" id="2.1.1.182" evidence="7"/>
<dbReference type="AlphaFoldDB" id="A0A2M7VDR2"/>
<accession>A0A2M7VDR2</accession>
<dbReference type="GO" id="GO:0003723">
    <property type="term" value="F:RNA binding"/>
    <property type="evidence" value="ECO:0007669"/>
    <property type="project" value="UniProtKB-UniRule"/>
</dbReference>
<dbReference type="NCBIfam" id="TIGR00755">
    <property type="entry name" value="ksgA"/>
    <property type="match status" value="1"/>
</dbReference>
<feature type="binding site" evidence="7 8">
    <location>
        <position position="73"/>
    </location>
    <ligand>
        <name>S-adenosyl-L-methionine</name>
        <dbReference type="ChEBI" id="CHEBI:59789"/>
    </ligand>
</feature>
<proteinExistence type="inferred from homology"/>
<reference evidence="11" key="1">
    <citation type="submission" date="2017-09" db="EMBL/GenBank/DDBJ databases">
        <title>Depth-based differentiation of microbial function through sediment-hosted aquifers and enrichment of novel symbionts in the deep terrestrial subsurface.</title>
        <authorList>
            <person name="Probst A.J."/>
            <person name="Ladd B."/>
            <person name="Jarett J.K."/>
            <person name="Geller-Mcgrath D.E."/>
            <person name="Sieber C.M.K."/>
            <person name="Emerson J.B."/>
            <person name="Anantharaman K."/>
            <person name="Thomas B.C."/>
            <person name="Malmstrom R."/>
            <person name="Stieglmeier M."/>
            <person name="Klingl A."/>
            <person name="Woyke T."/>
            <person name="Ryan C.M."/>
            <person name="Banfield J.F."/>
        </authorList>
    </citation>
    <scope>NUCLEOTIDE SEQUENCE [LARGE SCALE GENOMIC DNA]</scope>
</reference>
<comment type="similarity">
    <text evidence="7">Belongs to the class I-like SAM-binding methyltransferase superfamily. rRNA adenine N(6)-methyltransferase family. RsmA subfamily.</text>
</comment>
<evidence type="ECO:0000313" key="11">
    <source>
        <dbReference type="Proteomes" id="UP000230405"/>
    </source>
</evidence>
<name>A0A2M7VDR2_9BACT</name>
<evidence type="ECO:0000256" key="3">
    <source>
        <dbReference type="ARBA" id="ARBA00022603"/>
    </source>
</evidence>
<dbReference type="PROSITE" id="PS01131">
    <property type="entry name" value="RRNA_A_DIMETH"/>
    <property type="match status" value="1"/>
</dbReference>
<keyword evidence="1 7" id="KW-0963">Cytoplasm</keyword>
<dbReference type="GO" id="GO:0052908">
    <property type="term" value="F:16S rRNA (adenine(1518)-N(6)/adenine(1519)-N(6))-dimethyltransferase activity"/>
    <property type="evidence" value="ECO:0007669"/>
    <property type="project" value="UniProtKB-EC"/>
</dbReference>
<organism evidence="10 11">
    <name type="scientific">Candidatus Komeilibacteria bacterium CG_4_10_14_0_2_um_filter_37_10</name>
    <dbReference type="NCBI Taxonomy" id="1974470"/>
    <lineage>
        <taxon>Bacteria</taxon>
        <taxon>Candidatus Komeiliibacteriota</taxon>
    </lineage>
</organism>
<keyword evidence="2 7" id="KW-0698">rRNA processing</keyword>
<comment type="subcellular location">
    <subcellularLocation>
        <location evidence="7">Cytoplasm</location>
    </subcellularLocation>
</comment>
<feature type="domain" description="Ribosomal RNA adenine methylase transferase N-terminal" evidence="9">
    <location>
        <begin position="32"/>
        <end position="204"/>
    </location>
</feature>
<evidence type="ECO:0000256" key="4">
    <source>
        <dbReference type="ARBA" id="ARBA00022679"/>
    </source>
</evidence>